<dbReference type="Gene3D" id="2.30.110.10">
    <property type="entry name" value="Electron Transport, Fmn-binding Protein, Chain A"/>
    <property type="match status" value="1"/>
</dbReference>
<dbReference type="InterPro" id="IPR052019">
    <property type="entry name" value="F420H2_bilvrd_red/Heme_oxyg"/>
</dbReference>
<dbReference type="InterPro" id="IPR019965">
    <property type="entry name" value="PPOX_F420-dep_Rv2061_put"/>
</dbReference>
<evidence type="ECO:0000313" key="2">
    <source>
        <dbReference type="EMBL" id="MFC5645702.1"/>
    </source>
</evidence>
<keyword evidence="3" id="KW-1185">Reference proteome</keyword>
<dbReference type="NCBIfam" id="TIGR03666">
    <property type="entry name" value="Rv2061_F420"/>
    <property type="match status" value="1"/>
</dbReference>
<accession>A0ABW0VIJ0</accession>
<keyword evidence="1 2" id="KW-0560">Oxidoreductase</keyword>
<dbReference type="RefSeq" id="WP_346148062.1">
    <property type="nucleotide sequence ID" value="NZ_BAAAUA010000043.1"/>
</dbReference>
<sequence length="151" mass="16601">MRTRDRRPAADRLGDQRHLLLTTFEPDGTEVTTATWVIRDGAALGIWAPAASPAVRRLRAHPTVLVCAGDAHGRPLGARLAARATLCDPDATARYRTSLLNKYGLTGLFALARSRLRLGLDGTVGVRITLAEQYHPLHSPAWRPPDWYCLN</sequence>
<dbReference type="GO" id="GO:0016491">
    <property type="term" value="F:oxidoreductase activity"/>
    <property type="evidence" value="ECO:0007669"/>
    <property type="project" value="UniProtKB-KW"/>
</dbReference>
<comment type="caution">
    <text evidence="2">The sequence shown here is derived from an EMBL/GenBank/DDBJ whole genome shotgun (WGS) entry which is preliminary data.</text>
</comment>
<proteinExistence type="predicted"/>
<dbReference type="InterPro" id="IPR012349">
    <property type="entry name" value="Split_barrel_FMN-bd"/>
</dbReference>
<dbReference type="PANTHER" id="PTHR35176">
    <property type="entry name" value="HEME OXYGENASE HI_0854-RELATED"/>
    <property type="match status" value="1"/>
</dbReference>
<gene>
    <name evidence="2" type="ORF">ACFPZF_30690</name>
</gene>
<dbReference type="Proteomes" id="UP001596066">
    <property type="component" value="Unassembled WGS sequence"/>
</dbReference>
<name>A0ABW0VIJ0_9ACTN</name>
<dbReference type="SUPFAM" id="SSF50475">
    <property type="entry name" value="FMN-binding split barrel"/>
    <property type="match status" value="1"/>
</dbReference>
<dbReference type="EMBL" id="JBHSOC010000078">
    <property type="protein sequence ID" value="MFC5645702.1"/>
    <property type="molecule type" value="Genomic_DNA"/>
</dbReference>
<organism evidence="2 3">
    <name type="scientific">Kitasatospora cinereorecta</name>
    <dbReference type="NCBI Taxonomy" id="285560"/>
    <lineage>
        <taxon>Bacteria</taxon>
        <taxon>Bacillati</taxon>
        <taxon>Actinomycetota</taxon>
        <taxon>Actinomycetes</taxon>
        <taxon>Kitasatosporales</taxon>
        <taxon>Streptomycetaceae</taxon>
        <taxon>Kitasatospora</taxon>
    </lineage>
</organism>
<reference evidence="3" key="1">
    <citation type="journal article" date="2019" name="Int. J. Syst. Evol. Microbiol.">
        <title>The Global Catalogue of Microorganisms (GCM) 10K type strain sequencing project: providing services to taxonomists for standard genome sequencing and annotation.</title>
        <authorList>
            <consortium name="The Broad Institute Genomics Platform"/>
            <consortium name="The Broad Institute Genome Sequencing Center for Infectious Disease"/>
            <person name="Wu L."/>
            <person name="Ma J."/>
        </authorList>
    </citation>
    <scope>NUCLEOTIDE SEQUENCE [LARGE SCALE GENOMIC DNA]</scope>
    <source>
        <strain evidence="3">CGMCC 4.1622</strain>
    </source>
</reference>
<dbReference type="EC" id="1.-.-.-" evidence="2"/>
<evidence type="ECO:0000313" key="3">
    <source>
        <dbReference type="Proteomes" id="UP001596066"/>
    </source>
</evidence>
<dbReference type="PANTHER" id="PTHR35176:SF11">
    <property type="entry name" value="PYRIDOXAMINE 5'-PHOSPHATE OXIDASE FAMILY PROTEIN"/>
    <property type="match status" value="1"/>
</dbReference>
<protein>
    <submittedName>
        <fullName evidence="2">PPOX class F420-dependent oxidoreductase</fullName>
        <ecNumber evidence="2">1.-.-.-</ecNumber>
    </submittedName>
</protein>
<evidence type="ECO:0000256" key="1">
    <source>
        <dbReference type="ARBA" id="ARBA00023002"/>
    </source>
</evidence>